<name>A0A1I7WGT2_HETBA</name>
<dbReference type="WBParaSite" id="Hba_04198">
    <property type="protein sequence ID" value="Hba_04198"/>
    <property type="gene ID" value="Hba_04198"/>
</dbReference>
<reference evidence="3" key="1">
    <citation type="submission" date="2016-11" db="UniProtKB">
        <authorList>
            <consortium name="WormBaseParasite"/>
        </authorList>
    </citation>
    <scope>IDENTIFICATION</scope>
</reference>
<feature type="transmembrane region" description="Helical" evidence="1">
    <location>
        <begin position="21"/>
        <end position="42"/>
    </location>
</feature>
<dbReference type="AlphaFoldDB" id="A0A1I7WGT2"/>
<keyword evidence="1" id="KW-0812">Transmembrane</keyword>
<dbReference type="Proteomes" id="UP000095283">
    <property type="component" value="Unplaced"/>
</dbReference>
<keyword evidence="2" id="KW-1185">Reference proteome</keyword>
<protein>
    <submittedName>
        <fullName evidence="3">Uncharacterized protein</fullName>
    </submittedName>
</protein>
<feature type="transmembrane region" description="Helical" evidence="1">
    <location>
        <begin position="54"/>
        <end position="75"/>
    </location>
</feature>
<evidence type="ECO:0000313" key="2">
    <source>
        <dbReference type="Proteomes" id="UP000095283"/>
    </source>
</evidence>
<accession>A0A1I7WGT2</accession>
<evidence type="ECO:0000256" key="1">
    <source>
        <dbReference type="SAM" id="Phobius"/>
    </source>
</evidence>
<evidence type="ECO:0000313" key="3">
    <source>
        <dbReference type="WBParaSite" id="Hba_04198"/>
    </source>
</evidence>
<proteinExistence type="predicted"/>
<keyword evidence="1" id="KW-1133">Transmembrane helix</keyword>
<organism evidence="2 3">
    <name type="scientific">Heterorhabditis bacteriophora</name>
    <name type="common">Entomopathogenic nematode worm</name>
    <dbReference type="NCBI Taxonomy" id="37862"/>
    <lineage>
        <taxon>Eukaryota</taxon>
        <taxon>Metazoa</taxon>
        <taxon>Ecdysozoa</taxon>
        <taxon>Nematoda</taxon>
        <taxon>Chromadorea</taxon>
        <taxon>Rhabditida</taxon>
        <taxon>Rhabditina</taxon>
        <taxon>Rhabditomorpha</taxon>
        <taxon>Strongyloidea</taxon>
        <taxon>Heterorhabditidae</taxon>
        <taxon>Heterorhabditis</taxon>
    </lineage>
</organism>
<sequence>MGRTLSNTMMNLGLQATIDEALYQVFNQNCIFTTFSFVGILVDSRSWSSGCGFWFIKFWVLKITILINSFIGELLNLDKMWLLNY</sequence>
<keyword evidence="1" id="KW-0472">Membrane</keyword>